<feature type="signal peptide" evidence="1">
    <location>
        <begin position="1"/>
        <end position="16"/>
    </location>
</feature>
<dbReference type="KEGG" id="sgn:SGRA_0046"/>
<evidence type="ECO:0000256" key="1">
    <source>
        <dbReference type="SAM" id="SignalP"/>
    </source>
</evidence>
<dbReference type="HOGENOM" id="CLU_2847343_0_0_10"/>
<evidence type="ECO:0000313" key="3">
    <source>
        <dbReference type="Proteomes" id="UP000007519"/>
    </source>
</evidence>
<proteinExistence type="predicted"/>
<keyword evidence="3" id="KW-1185">Reference proteome</keyword>
<sequence length="65" mass="7373">MVNSLLWLLSCLFSSAAGQFWAHGLKPMVVGLCKERAKALLCWKMEKVRSKKNNNRPTAKKNPLE</sequence>
<dbReference type="EMBL" id="CP002831">
    <property type="protein sequence ID" value="AFC22791.1"/>
    <property type="molecule type" value="Genomic_DNA"/>
</dbReference>
<evidence type="ECO:0008006" key="4">
    <source>
        <dbReference type="Google" id="ProtNLM"/>
    </source>
</evidence>
<dbReference type="Proteomes" id="UP000007519">
    <property type="component" value="Chromosome"/>
</dbReference>
<protein>
    <recommendedName>
        <fullName evidence="4">Secreted protein</fullName>
    </recommendedName>
</protein>
<keyword evidence="1" id="KW-0732">Signal</keyword>
<accession>H6L4B2</accession>
<reference evidence="2 3" key="1">
    <citation type="journal article" date="2012" name="Stand. Genomic Sci.">
        <title>Complete genome sequencing and analysis of Saprospira grandis str. Lewin, a predatory marine bacterium.</title>
        <authorList>
            <person name="Saw J.H."/>
            <person name="Yuryev A."/>
            <person name="Kanbe M."/>
            <person name="Hou S."/>
            <person name="Young A.G."/>
            <person name="Aizawa S."/>
            <person name="Alam M."/>
        </authorList>
    </citation>
    <scope>NUCLEOTIDE SEQUENCE [LARGE SCALE GENOMIC DNA]</scope>
    <source>
        <strain evidence="2 3">Lewin</strain>
    </source>
</reference>
<gene>
    <name evidence="2" type="ordered locus">SGRA_0046</name>
</gene>
<feature type="chain" id="PRO_5003603924" description="Secreted protein" evidence="1">
    <location>
        <begin position="17"/>
        <end position="65"/>
    </location>
</feature>
<dbReference type="STRING" id="984262.SGRA_0046"/>
<organism evidence="2 3">
    <name type="scientific">Saprospira grandis (strain Lewin)</name>
    <dbReference type="NCBI Taxonomy" id="984262"/>
    <lineage>
        <taxon>Bacteria</taxon>
        <taxon>Pseudomonadati</taxon>
        <taxon>Bacteroidota</taxon>
        <taxon>Saprospiria</taxon>
        <taxon>Saprospirales</taxon>
        <taxon>Saprospiraceae</taxon>
        <taxon>Saprospira</taxon>
    </lineage>
</organism>
<dbReference type="AlphaFoldDB" id="H6L4B2"/>
<evidence type="ECO:0000313" key="2">
    <source>
        <dbReference type="EMBL" id="AFC22791.1"/>
    </source>
</evidence>
<name>H6L4B2_SAPGL</name>